<dbReference type="SUPFAM" id="SSF53067">
    <property type="entry name" value="Actin-like ATPase domain"/>
    <property type="match status" value="2"/>
</dbReference>
<dbReference type="InterPro" id="IPR036388">
    <property type="entry name" value="WH-like_DNA-bd_sf"/>
</dbReference>
<dbReference type="PANTHER" id="PTHR18964:SF149">
    <property type="entry name" value="BIFUNCTIONAL UDP-N-ACETYLGLUCOSAMINE 2-EPIMERASE_N-ACETYLMANNOSAMINE KINASE"/>
    <property type="match status" value="1"/>
</dbReference>
<accession>A0A336N6S6</accession>
<dbReference type="EMBL" id="UFSP01000002">
    <property type="protein sequence ID" value="SSZ29580.1"/>
    <property type="molecule type" value="Genomic_DNA"/>
</dbReference>
<dbReference type="AlphaFoldDB" id="A0A336N6S6"/>
<dbReference type="InterPro" id="IPR043129">
    <property type="entry name" value="ATPase_NBD"/>
</dbReference>
<dbReference type="RefSeq" id="WP_005703228.1">
    <property type="nucleotide sequence ID" value="NZ_MAQF01000001.1"/>
</dbReference>
<dbReference type="GO" id="GO:0003677">
    <property type="term" value="F:DNA binding"/>
    <property type="evidence" value="ECO:0007669"/>
    <property type="project" value="TreeGrafter"/>
</dbReference>
<comment type="similarity">
    <text evidence="1">Belongs to the ROK (NagC/XylR) family.</text>
</comment>
<protein>
    <submittedName>
        <fullName evidence="2">Making large colonies protein</fullName>
    </submittedName>
</protein>
<organism evidence="2 3">
    <name type="scientific">Aggregatibacter aphrophilus</name>
    <name type="common">Haemophilus aphrophilus</name>
    <dbReference type="NCBI Taxonomy" id="732"/>
    <lineage>
        <taxon>Bacteria</taxon>
        <taxon>Pseudomonadati</taxon>
        <taxon>Pseudomonadota</taxon>
        <taxon>Gammaproteobacteria</taxon>
        <taxon>Pasteurellales</taxon>
        <taxon>Pasteurellaceae</taxon>
        <taxon>Aggregatibacter</taxon>
    </lineage>
</organism>
<dbReference type="Pfam" id="PF00480">
    <property type="entry name" value="ROK"/>
    <property type="match status" value="1"/>
</dbReference>
<sequence length="403" mass="46325">MRKEEKTPLRLIQLGKIYRLIEQFEEISRIELSKLSGLAPASITSLSRTLIEERLVMEKTVRTTDVRGRPAIALCVSPFYWQALCATLMEDRFEIILSELDGAIIEQYIFPLLKNDLQHLDKFLVRSLKQFLAESHALARPITFSVTVGGELDKEGCLIKLGHTKFEHLDLKTLFKPYFKVPILITEYFKTWLLAESTLGNVINCDDVLFIQLDEEINLSVLSQGEVLFNREQERVNIDHLIVPRLNELQALMNHDLPEVKRYQVQHQITHRAIVQLVDALYPNNIFTNNSDKIKFLCEQIKQNERNALRILDHITDCFAYILMNLVNIFSAQRVMLNSGLLVVKDIFLEQLNHKLSAYLSNKEAPVEVITGKYEWNSPIVAGAAIKQGIYDGSLLTYLVKNE</sequence>
<gene>
    <name evidence="2" type="primary">mlc_1</name>
    <name evidence="2" type="ORF">NCTC5908_01384</name>
</gene>
<proteinExistence type="inferred from homology"/>
<evidence type="ECO:0000313" key="2">
    <source>
        <dbReference type="EMBL" id="SSZ29580.1"/>
    </source>
</evidence>
<dbReference type="InterPro" id="IPR000600">
    <property type="entry name" value="ROK"/>
</dbReference>
<name>A0A336N6S6_AGGAP</name>
<dbReference type="Proteomes" id="UP000253728">
    <property type="component" value="Unassembled WGS sequence"/>
</dbReference>
<dbReference type="SUPFAM" id="SSF46785">
    <property type="entry name" value="Winged helix' DNA-binding domain"/>
    <property type="match status" value="1"/>
</dbReference>
<evidence type="ECO:0000256" key="1">
    <source>
        <dbReference type="ARBA" id="ARBA00006479"/>
    </source>
</evidence>
<dbReference type="STRING" id="732.ADJ80_08310"/>
<dbReference type="GO" id="GO:0006351">
    <property type="term" value="P:DNA-templated transcription"/>
    <property type="evidence" value="ECO:0007669"/>
    <property type="project" value="TreeGrafter"/>
</dbReference>
<reference evidence="2 3" key="1">
    <citation type="submission" date="2018-06" db="EMBL/GenBank/DDBJ databases">
        <authorList>
            <consortium name="Pathogen Informatics"/>
            <person name="Doyle S."/>
        </authorList>
    </citation>
    <scope>NUCLEOTIDE SEQUENCE [LARGE SCALE GENOMIC DNA]</scope>
    <source>
        <strain evidence="2 3">NCTC5908</strain>
    </source>
</reference>
<dbReference type="Gene3D" id="1.10.10.10">
    <property type="entry name" value="Winged helix-like DNA-binding domain superfamily/Winged helix DNA-binding domain"/>
    <property type="match status" value="1"/>
</dbReference>
<dbReference type="GeneID" id="49636041"/>
<dbReference type="InterPro" id="IPR036390">
    <property type="entry name" value="WH_DNA-bd_sf"/>
</dbReference>
<evidence type="ECO:0000313" key="3">
    <source>
        <dbReference type="Proteomes" id="UP000253728"/>
    </source>
</evidence>
<dbReference type="PANTHER" id="PTHR18964">
    <property type="entry name" value="ROK (REPRESSOR, ORF, KINASE) FAMILY"/>
    <property type="match status" value="1"/>
</dbReference>
<dbReference type="Gene3D" id="3.30.420.40">
    <property type="match status" value="2"/>
</dbReference>